<dbReference type="InterPro" id="IPR010089">
    <property type="entry name" value="Flavoprotein_WrbA-like"/>
</dbReference>
<dbReference type="STRING" id="137265.SAMN05421684_2182"/>
<dbReference type="FunFam" id="3.40.50.360:FF:000001">
    <property type="entry name" value="NAD(P)H dehydrogenase (Quinone) FQR1-like"/>
    <property type="match status" value="1"/>
</dbReference>
<organism evidence="3 4">
    <name type="scientific">Asanoa ishikariensis</name>
    <dbReference type="NCBI Taxonomy" id="137265"/>
    <lineage>
        <taxon>Bacteria</taxon>
        <taxon>Bacillati</taxon>
        <taxon>Actinomycetota</taxon>
        <taxon>Actinomycetes</taxon>
        <taxon>Micromonosporales</taxon>
        <taxon>Micromonosporaceae</taxon>
        <taxon>Asanoa</taxon>
    </lineage>
</organism>
<dbReference type="GO" id="GO:0003955">
    <property type="term" value="F:NAD(P)H dehydrogenase (quinone) activity"/>
    <property type="evidence" value="ECO:0007669"/>
    <property type="project" value="InterPro"/>
</dbReference>
<dbReference type="PANTHER" id="PTHR30546:SF23">
    <property type="entry name" value="FLAVOPROTEIN-LIKE PROTEIN YCP4-RELATED"/>
    <property type="match status" value="1"/>
</dbReference>
<reference evidence="4" key="1">
    <citation type="submission" date="2016-10" db="EMBL/GenBank/DDBJ databases">
        <authorList>
            <person name="Varghese N."/>
            <person name="Submissions S."/>
        </authorList>
    </citation>
    <scope>NUCLEOTIDE SEQUENCE [LARGE SCALE GENOMIC DNA]</scope>
    <source>
        <strain evidence="4">DSM 44718</strain>
    </source>
</reference>
<dbReference type="PROSITE" id="PS50902">
    <property type="entry name" value="FLAVODOXIN_LIKE"/>
    <property type="match status" value="1"/>
</dbReference>
<evidence type="ECO:0000313" key="3">
    <source>
        <dbReference type="EMBL" id="SDY90106.1"/>
    </source>
</evidence>
<dbReference type="NCBIfam" id="NF002999">
    <property type="entry name" value="PRK03767.1"/>
    <property type="match status" value="1"/>
</dbReference>
<dbReference type="Pfam" id="PF03358">
    <property type="entry name" value="FMN_red"/>
    <property type="match status" value="1"/>
</dbReference>
<dbReference type="Gene3D" id="3.40.50.360">
    <property type="match status" value="1"/>
</dbReference>
<evidence type="ECO:0000259" key="2">
    <source>
        <dbReference type="PROSITE" id="PS50902"/>
    </source>
</evidence>
<dbReference type="AlphaFoldDB" id="A0A1H3NMG6"/>
<sequence>MKPDRFRLPKEGSPLSADVNIAVIYYSSTGTVHQLAEAVGAGAATAGATVRLLRVAELAPDEAVASSRPWATHAAATAHVPLATPDDVHWADGVIFGSPTRFGNVASQLKQFLDTLGGLWVRGMLADKIYSGFTSTSQLHGGQESTLLALYNSVYHFGGIVVPPGFTDAVKFDDGNPYGTSHVVGNQGDIPVDATARAAGLYQGRRVATVTAQLKAGRRNLPGAIA</sequence>
<dbReference type="Proteomes" id="UP000199632">
    <property type="component" value="Unassembled WGS sequence"/>
</dbReference>
<proteinExistence type="inferred from homology"/>
<protein>
    <submittedName>
        <fullName evidence="3">NAD(P)H dehydrogenase (Quinone)</fullName>
    </submittedName>
</protein>
<dbReference type="EMBL" id="FNQB01000001">
    <property type="protein sequence ID" value="SDY90106.1"/>
    <property type="molecule type" value="Genomic_DNA"/>
</dbReference>
<dbReference type="GO" id="GO:0010181">
    <property type="term" value="F:FMN binding"/>
    <property type="evidence" value="ECO:0007669"/>
    <property type="project" value="InterPro"/>
</dbReference>
<dbReference type="GO" id="GO:0016020">
    <property type="term" value="C:membrane"/>
    <property type="evidence" value="ECO:0007669"/>
    <property type="project" value="TreeGrafter"/>
</dbReference>
<name>A0A1H3NMG6_9ACTN</name>
<evidence type="ECO:0000313" key="4">
    <source>
        <dbReference type="Proteomes" id="UP000199632"/>
    </source>
</evidence>
<gene>
    <name evidence="3" type="ORF">SAMN05421684_2182</name>
</gene>
<dbReference type="NCBIfam" id="TIGR01755">
    <property type="entry name" value="flav_wrbA"/>
    <property type="match status" value="1"/>
</dbReference>
<dbReference type="PANTHER" id="PTHR30546">
    <property type="entry name" value="FLAVODOXIN-RELATED PROTEIN WRBA-RELATED"/>
    <property type="match status" value="1"/>
</dbReference>
<evidence type="ECO:0000256" key="1">
    <source>
        <dbReference type="ARBA" id="ARBA00006961"/>
    </source>
</evidence>
<keyword evidence="4" id="KW-1185">Reference proteome</keyword>
<accession>A0A1H3NMG6</accession>
<comment type="similarity">
    <text evidence="1">Belongs to the WrbA family.</text>
</comment>
<feature type="domain" description="Flavodoxin-like" evidence="2">
    <location>
        <begin position="21"/>
        <end position="192"/>
    </location>
</feature>
<dbReference type="InterPro" id="IPR008254">
    <property type="entry name" value="Flavodoxin/NO_synth"/>
</dbReference>
<dbReference type="InterPro" id="IPR029039">
    <property type="entry name" value="Flavoprotein-like_sf"/>
</dbReference>
<dbReference type="InterPro" id="IPR005025">
    <property type="entry name" value="FMN_Rdtase-like_dom"/>
</dbReference>
<dbReference type="SUPFAM" id="SSF52218">
    <property type="entry name" value="Flavoproteins"/>
    <property type="match status" value="1"/>
</dbReference>